<evidence type="ECO:0000256" key="1">
    <source>
        <dbReference type="ARBA" id="ARBA00004141"/>
    </source>
</evidence>
<dbReference type="Proteomes" id="UP001165122">
    <property type="component" value="Unassembled WGS sequence"/>
</dbReference>
<evidence type="ECO:0000313" key="9">
    <source>
        <dbReference type="Proteomes" id="UP001165122"/>
    </source>
</evidence>
<dbReference type="EMBL" id="BRXW01000441">
    <property type="protein sequence ID" value="GMH55161.1"/>
    <property type="molecule type" value="Genomic_DNA"/>
</dbReference>
<gene>
    <name evidence="8" type="ORF">TrLO_g5821</name>
</gene>
<feature type="transmembrane region" description="Helical" evidence="6">
    <location>
        <begin position="431"/>
        <end position="454"/>
    </location>
</feature>
<dbReference type="InterPro" id="IPR011547">
    <property type="entry name" value="SLC26A/SulP_dom"/>
</dbReference>
<feature type="compositionally biased region" description="Basic and acidic residues" evidence="5">
    <location>
        <begin position="43"/>
        <end position="55"/>
    </location>
</feature>
<dbReference type="GO" id="GO:0016020">
    <property type="term" value="C:membrane"/>
    <property type="evidence" value="ECO:0007669"/>
    <property type="project" value="UniProtKB-SubCell"/>
</dbReference>
<dbReference type="InterPro" id="IPR052706">
    <property type="entry name" value="Membrane-Transporter-like"/>
</dbReference>
<keyword evidence="3 6" id="KW-1133">Transmembrane helix</keyword>
<protein>
    <recommendedName>
        <fullName evidence="7">SLC26A/SulP transporter domain-containing protein</fullName>
    </recommendedName>
</protein>
<organism evidence="8 9">
    <name type="scientific">Triparma laevis f. longispina</name>
    <dbReference type="NCBI Taxonomy" id="1714387"/>
    <lineage>
        <taxon>Eukaryota</taxon>
        <taxon>Sar</taxon>
        <taxon>Stramenopiles</taxon>
        <taxon>Ochrophyta</taxon>
        <taxon>Bolidophyceae</taxon>
        <taxon>Parmales</taxon>
        <taxon>Triparmaceae</taxon>
        <taxon>Triparma</taxon>
    </lineage>
</organism>
<feature type="compositionally biased region" description="Polar residues" evidence="5">
    <location>
        <begin position="1"/>
        <end position="10"/>
    </location>
</feature>
<keyword evidence="9" id="KW-1185">Reference proteome</keyword>
<comment type="subcellular location">
    <subcellularLocation>
        <location evidence="1">Membrane</location>
        <topology evidence="1">Multi-pass membrane protein</topology>
    </subcellularLocation>
</comment>
<evidence type="ECO:0000256" key="3">
    <source>
        <dbReference type="ARBA" id="ARBA00022989"/>
    </source>
</evidence>
<evidence type="ECO:0000256" key="2">
    <source>
        <dbReference type="ARBA" id="ARBA00022692"/>
    </source>
</evidence>
<dbReference type="InterPro" id="IPR036513">
    <property type="entry name" value="STAS_dom_sf"/>
</dbReference>
<evidence type="ECO:0000256" key="6">
    <source>
        <dbReference type="SAM" id="Phobius"/>
    </source>
</evidence>
<dbReference type="AlphaFoldDB" id="A0A9W6ZLM1"/>
<reference evidence="9" key="1">
    <citation type="journal article" date="2023" name="Commun. Biol.">
        <title>Genome analysis of Parmales, the sister group of diatoms, reveals the evolutionary specialization of diatoms from phago-mixotrophs to photoautotrophs.</title>
        <authorList>
            <person name="Ban H."/>
            <person name="Sato S."/>
            <person name="Yoshikawa S."/>
            <person name="Yamada K."/>
            <person name="Nakamura Y."/>
            <person name="Ichinomiya M."/>
            <person name="Sato N."/>
            <person name="Blanc-Mathieu R."/>
            <person name="Endo H."/>
            <person name="Kuwata A."/>
            <person name="Ogata H."/>
        </authorList>
    </citation>
    <scope>NUCLEOTIDE SEQUENCE [LARGE SCALE GENOMIC DNA]</scope>
    <source>
        <strain evidence="9">NIES 3700</strain>
    </source>
</reference>
<evidence type="ECO:0000256" key="5">
    <source>
        <dbReference type="SAM" id="MobiDB-lite"/>
    </source>
</evidence>
<comment type="caution">
    <text evidence="8">The sequence shown here is derived from an EMBL/GenBank/DDBJ whole genome shotgun (WGS) entry which is preliminary data.</text>
</comment>
<feature type="transmembrane region" description="Helical" evidence="6">
    <location>
        <begin position="271"/>
        <end position="289"/>
    </location>
</feature>
<feature type="transmembrane region" description="Helical" evidence="6">
    <location>
        <begin position="190"/>
        <end position="207"/>
    </location>
</feature>
<feature type="transmembrane region" description="Helical" evidence="6">
    <location>
        <begin position="246"/>
        <end position="264"/>
    </location>
</feature>
<feature type="region of interest" description="Disordered" evidence="5">
    <location>
        <begin position="1"/>
        <end position="55"/>
    </location>
</feature>
<feature type="transmembrane region" description="Helical" evidence="6">
    <location>
        <begin position="135"/>
        <end position="153"/>
    </location>
</feature>
<dbReference type="Gene3D" id="3.30.750.24">
    <property type="entry name" value="STAS domain"/>
    <property type="match status" value="1"/>
</dbReference>
<name>A0A9W6ZLM1_9STRA</name>
<feature type="region of interest" description="Disordered" evidence="5">
    <location>
        <begin position="647"/>
        <end position="676"/>
    </location>
</feature>
<accession>A0A9W6ZLM1</accession>
<keyword evidence="4 6" id="KW-0472">Membrane</keyword>
<proteinExistence type="predicted"/>
<evidence type="ECO:0000313" key="8">
    <source>
        <dbReference type="EMBL" id="GMH55161.1"/>
    </source>
</evidence>
<dbReference type="Pfam" id="PF00916">
    <property type="entry name" value="Sulfate_transp"/>
    <property type="match status" value="1"/>
</dbReference>
<feature type="compositionally biased region" description="Basic and acidic residues" evidence="5">
    <location>
        <begin position="647"/>
        <end position="659"/>
    </location>
</feature>
<sequence length="676" mass="72875">MAPTKATVSSYELAKTGETQPNPVSLGASPDAKQSEGDLENTLTERRNEATHDENGNAYGRVDCLWNKDGKSVVQSFLSWLIVNKSQLLSGVTVSLAQVPEAVAFSLVAGVKPIVGLHAAWIMGFFTAVVGGRPGMISGATGAVAVVMIDLVADYGVEYLFYAVMLAGIIQALFGALGGGALVRMIPHPVMVGFVNGLGIVIGLAQFNSFKVQDSSDEDRRLQSRRLGGGAFTPFTNDEEWVSGTTAMWMAIHVLIAMFVTIMLPRLTKAFPSALAGILSPTIVEWAIVRPIGHRTNVIEDVSSVAGSVPIPIWFDDQYNMPSLSFDLLGKIWVTSVLIACIGMLESLMTLSLIDDMTGTKGNRNQECIGQGTGNIISGMFGAMGGCTTIGQSIMNIHNGGTTRLSAVSASMFMLLIILVAYPVINLIPTAALVGVMFVICYHTIEWSSINVMFSTFMPRKWRTDDKFKLAGEAKVNRSDAVTVLLVMAVTLVMDLAVAVVIGIVFSSLIFSWNSGSTLTVERTLSPDKKSVTYEVGGSLFFASIMPFMDKFQVRDDPKNVHIHFDNCDIYDWSAIEAVNSLAEKYNEVEKTVKFGKISLSSRRIMEKAKQLLKGEVAAGAIINEEEIVPGETNKIGEGFIGGRDGRKTTWVERGGDTTKRRKGGASVDEDASNKV</sequence>
<evidence type="ECO:0000259" key="7">
    <source>
        <dbReference type="Pfam" id="PF00916"/>
    </source>
</evidence>
<dbReference type="SUPFAM" id="SSF52091">
    <property type="entry name" value="SpoIIaa-like"/>
    <property type="match status" value="1"/>
</dbReference>
<feature type="transmembrane region" description="Helical" evidence="6">
    <location>
        <begin position="405"/>
        <end position="425"/>
    </location>
</feature>
<dbReference type="OrthoDB" id="288203at2759"/>
<dbReference type="PANTHER" id="PTHR43310:SF1">
    <property type="entry name" value="SULFATE TRANSPORTER YBAR-RELATED"/>
    <property type="match status" value="1"/>
</dbReference>
<feature type="transmembrane region" description="Helical" evidence="6">
    <location>
        <begin position="484"/>
        <end position="511"/>
    </location>
</feature>
<feature type="domain" description="SLC26A/SulP transporter" evidence="7">
    <location>
        <begin position="86"/>
        <end position="450"/>
    </location>
</feature>
<feature type="transmembrane region" description="Helical" evidence="6">
    <location>
        <begin position="159"/>
        <end position="183"/>
    </location>
</feature>
<feature type="transmembrane region" description="Helical" evidence="6">
    <location>
        <begin position="332"/>
        <end position="354"/>
    </location>
</feature>
<dbReference type="PANTHER" id="PTHR43310">
    <property type="entry name" value="SULFATE TRANSPORTER YBAR-RELATED"/>
    <property type="match status" value="1"/>
</dbReference>
<evidence type="ECO:0000256" key="4">
    <source>
        <dbReference type="ARBA" id="ARBA00023136"/>
    </source>
</evidence>
<keyword evidence="2 6" id="KW-0812">Transmembrane</keyword>